<dbReference type="PANTHER" id="PTHR36206">
    <property type="entry name" value="ASPERCRYPTIN BIOSYNTHESIS CLUSTER-SPECIFIC TRANSCRIPTION REGULATOR ATNN-RELATED"/>
    <property type="match status" value="1"/>
</dbReference>
<name>E3QYC9_COLGM</name>
<keyword evidence="1" id="KW-0479">Metal-binding</keyword>
<proteinExistence type="predicted"/>
<keyword evidence="5" id="KW-0804">Transcription</keyword>
<evidence type="ECO:0000256" key="5">
    <source>
        <dbReference type="ARBA" id="ARBA00023163"/>
    </source>
</evidence>
<evidence type="ECO:0000256" key="6">
    <source>
        <dbReference type="ARBA" id="ARBA00023242"/>
    </source>
</evidence>
<keyword evidence="6" id="KW-0539">Nucleus</keyword>
<dbReference type="OrthoDB" id="3598904at2759"/>
<dbReference type="PANTHER" id="PTHR36206:SF12">
    <property type="entry name" value="ASPERCRYPTIN BIOSYNTHESIS CLUSTER-SPECIFIC TRANSCRIPTION REGULATOR ATNN-RELATED"/>
    <property type="match status" value="1"/>
</dbReference>
<evidence type="ECO:0000256" key="2">
    <source>
        <dbReference type="ARBA" id="ARBA00022833"/>
    </source>
</evidence>
<keyword evidence="4" id="KW-0238">DNA-binding</keyword>
<organism evidence="8">
    <name type="scientific">Colletotrichum graminicola (strain M1.001 / M2 / FGSC 10212)</name>
    <name type="common">Maize anthracnose fungus</name>
    <name type="synonym">Glomerella graminicola</name>
    <dbReference type="NCBI Taxonomy" id="645133"/>
    <lineage>
        <taxon>Eukaryota</taxon>
        <taxon>Fungi</taxon>
        <taxon>Dikarya</taxon>
        <taxon>Ascomycota</taxon>
        <taxon>Pezizomycotina</taxon>
        <taxon>Sordariomycetes</taxon>
        <taxon>Hypocreomycetidae</taxon>
        <taxon>Glomerellales</taxon>
        <taxon>Glomerellaceae</taxon>
        <taxon>Colletotrichum</taxon>
        <taxon>Colletotrichum graminicola species complex</taxon>
    </lineage>
</organism>
<keyword evidence="2" id="KW-0862">Zinc</keyword>
<evidence type="ECO:0000256" key="4">
    <source>
        <dbReference type="ARBA" id="ARBA00023125"/>
    </source>
</evidence>
<dbReference type="STRING" id="645133.E3QYC9"/>
<dbReference type="eggNOG" id="ENOG502SJFH">
    <property type="taxonomic scope" value="Eukaryota"/>
</dbReference>
<evidence type="ECO:0000313" key="8">
    <source>
        <dbReference type="Proteomes" id="UP000008782"/>
    </source>
</evidence>
<dbReference type="EMBL" id="GG697402">
    <property type="protein sequence ID" value="EFQ35867.1"/>
    <property type="molecule type" value="Genomic_DNA"/>
</dbReference>
<sequence>MASPNNNGAYDPVTPSEVRTLVAQVTRQIRRLDMQAVTFLVDWIPANFQDTLVSRLPPFDGAFQSLDQAADHLQTLVARDILHGQLGTWSSLFECMMQQNSFREPDSTTRPLVPLLRLQHTIAWILLSVSGPGREMDYDGFLPQFQHCVGILPVLFIIGAKCRHPAVRREALGILRQQPMREAVWDSLVAAKVVERIIEIEEGGLGDGERAQSMGKIAAWQRIEIFSWVIQVRGRSAARVDMEYSFCEREGVHVESHEMEMADEKSQHV</sequence>
<dbReference type="GO" id="GO:0046872">
    <property type="term" value="F:metal ion binding"/>
    <property type="evidence" value="ECO:0007669"/>
    <property type="project" value="UniProtKB-KW"/>
</dbReference>
<dbReference type="AlphaFoldDB" id="E3QYC9"/>
<dbReference type="VEuPathDB" id="FungiDB:GLRG_11058"/>
<evidence type="ECO:0000256" key="3">
    <source>
        <dbReference type="ARBA" id="ARBA00023015"/>
    </source>
</evidence>
<dbReference type="HOGENOM" id="CLU_1034432_0_0_1"/>
<evidence type="ECO:0000256" key="1">
    <source>
        <dbReference type="ARBA" id="ARBA00022723"/>
    </source>
</evidence>
<gene>
    <name evidence="7" type="ORF">GLRG_11058</name>
</gene>
<reference evidence="8" key="1">
    <citation type="journal article" date="2012" name="Nat. Genet.">
        <title>Lifestyle transitions in plant pathogenic Colletotrichum fungi deciphered by genome and transcriptome analyses.</title>
        <authorList>
            <person name="O'Connell R.J."/>
            <person name="Thon M.R."/>
            <person name="Hacquard S."/>
            <person name="Amyotte S.G."/>
            <person name="Kleemann J."/>
            <person name="Torres M.F."/>
            <person name="Damm U."/>
            <person name="Buiate E.A."/>
            <person name="Epstein L."/>
            <person name="Alkan N."/>
            <person name="Altmueller J."/>
            <person name="Alvarado-Balderrama L."/>
            <person name="Bauser C.A."/>
            <person name="Becker C."/>
            <person name="Birren B.W."/>
            <person name="Chen Z."/>
            <person name="Choi J."/>
            <person name="Crouch J.A."/>
            <person name="Duvick J.P."/>
            <person name="Farman M.A."/>
            <person name="Gan P."/>
            <person name="Heiman D."/>
            <person name="Henrissat B."/>
            <person name="Howard R.J."/>
            <person name="Kabbage M."/>
            <person name="Koch C."/>
            <person name="Kracher B."/>
            <person name="Kubo Y."/>
            <person name="Law A.D."/>
            <person name="Lebrun M.-H."/>
            <person name="Lee Y.-H."/>
            <person name="Miyara I."/>
            <person name="Moore N."/>
            <person name="Neumann U."/>
            <person name="Nordstroem K."/>
            <person name="Panaccione D.G."/>
            <person name="Panstruga R."/>
            <person name="Place M."/>
            <person name="Proctor R.H."/>
            <person name="Prusky D."/>
            <person name="Rech G."/>
            <person name="Reinhardt R."/>
            <person name="Rollins J.A."/>
            <person name="Rounsley S."/>
            <person name="Schardl C.L."/>
            <person name="Schwartz D.C."/>
            <person name="Shenoy N."/>
            <person name="Shirasu K."/>
            <person name="Sikhakolli U.R."/>
            <person name="Stueber K."/>
            <person name="Sukno S.A."/>
            <person name="Sweigard J.A."/>
            <person name="Takano Y."/>
            <person name="Takahara H."/>
            <person name="Trail F."/>
            <person name="van der Does H.C."/>
            <person name="Voll L.M."/>
            <person name="Will I."/>
            <person name="Young S."/>
            <person name="Zeng Q."/>
            <person name="Zhang J."/>
            <person name="Zhou S."/>
            <person name="Dickman M.B."/>
            <person name="Schulze-Lefert P."/>
            <person name="Ver Loren van Themaat E."/>
            <person name="Ma L.-J."/>
            <person name="Vaillancourt L.J."/>
        </authorList>
    </citation>
    <scope>NUCLEOTIDE SEQUENCE [LARGE SCALE GENOMIC DNA]</scope>
    <source>
        <strain evidence="8">M1.001 / M2 / FGSC 10212</strain>
    </source>
</reference>
<dbReference type="GO" id="GO:0003677">
    <property type="term" value="F:DNA binding"/>
    <property type="evidence" value="ECO:0007669"/>
    <property type="project" value="UniProtKB-KW"/>
</dbReference>
<accession>E3QYC9</accession>
<keyword evidence="8" id="KW-1185">Reference proteome</keyword>
<dbReference type="GeneID" id="24416423"/>
<protein>
    <recommendedName>
        <fullName evidence="9">C6 zinc finger domain-containing protein</fullName>
    </recommendedName>
</protein>
<dbReference type="Proteomes" id="UP000008782">
    <property type="component" value="Unassembled WGS sequence"/>
</dbReference>
<dbReference type="RefSeq" id="XP_008099887.1">
    <property type="nucleotide sequence ID" value="XM_008101696.1"/>
</dbReference>
<keyword evidence="3" id="KW-0805">Transcription regulation</keyword>
<dbReference type="InterPro" id="IPR052360">
    <property type="entry name" value="Transcr_Regulatory_Proteins"/>
</dbReference>
<evidence type="ECO:0000313" key="7">
    <source>
        <dbReference type="EMBL" id="EFQ35867.1"/>
    </source>
</evidence>
<evidence type="ECO:0008006" key="9">
    <source>
        <dbReference type="Google" id="ProtNLM"/>
    </source>
</evidence>